<dbReference type="EMBL" id="VMFF01000015">
    <property type="protein sequence ID" value="TSC66096.1"/>
    <property type="molecule type" value="Genomic_DNA"/>
</dbReference>
<sequence length="63" mass="6776">MQEVAPATAAQTWDLGTSDQPRAGEGAVQQVFGALVHARAHPRDDSQDVCRRMKNEGETLEAA</sequence>
<proteinExistence type="predicted"/>
<gene>
    <name evidence="2" type="ORF">G01um101477_223</name>
</gene>
<dbReference type="Proteomes" id="UP000319613">
    <property type="component" value="Unassembled WGS sequence"/>
</dbReference>
<accession>A0A554JCK1</accession>
<feature type="region of interest" description="Disordered" evidence="1">
    <location>
        <begin position="1"/>
        <end position="23"/>
    </location>
</feature>
<evidence type="ECO:0000256" key="1">
    <source>
        <dbReference type="SAM" id="MobiDB-lite"/>
    </source>
</evidence>
<feature type="compositionally biased region" description="Polar residues" evidence="1">
    <location>
        <begin position="9"/>
        <end position="20"/>
    </location>
</feature>
<evidence type="ECO:0000313" key="3">
    <source>
        <dbReference type="Proteomes" id="UP000319613"/>
    </source>
</evidence>
<protein>
    <submittedName>
        <fullName evidence="2">Uncharacterized protein</fullName>
    </submittedName>
</protein>
<dbReference type="AlphaFoldDB" id="A0A554JCK1"/>
<reference evidence="2 3" key="1">
    <citation type="submission" date="2017-07" db="EMBL/GenBank/DDBJ databases">
        <title>Mechanisms for carbon and nitrogen cycling indicate functional differentiation within the Candidate Phyla Radiation.</title>
        <authorList>
            <person name="Danczak R.E."/>
            <person name="Johnston M.D."/>
            <person name="Kenah C."/>
            <person name="Slattery M."/>
            <person name="Wrighton K.C."/>
            <person name="Wilkins M.J."/>
        </authorList>
    </citation>
    <scope>NUCLEOTIDE SEQUENCE [LARGE SCALE GENOMIC DNA]</scope>
    <source>
        <strain evidence="2">Gr01-1014_77</strain>
    </source>
</reference>
<name>A0A554JCK1_9BACT</name>
<evidence type="ECO:0000313" key="2">
    <source>
        <dbReference type="EMBL" id="TSC66096.1"/>
    </source>
</evidence>
<organism evidence="2 3">
    <name type="scientific">Candidatus Doudnabacteria bacterium Gr01-1014_77</name>
    <dbReference type="NCBI Taxonomy" id="2017133"/>
    <lineage>
        <taxon>Bacteria</taxon>
        <taxon>Candidatus Doudnaibacteriota</taxon>
    </lineage>
</organism>
<comment type="caution">
    <text evidence="2">The sequence shown here is derived from an EMBL/GenBank/DDBJ whole genome shotgun (WGS) entry which is preliminary data.</text>
</comment>